<dbReference type="InterPro" id="IPR051533">
    <property type="entry name" value="WaaL-like"/>
</dbReference>
<feature type="transmembrane region" description="Helical" evidence="5">
    <location>
        <begin position="35"/>
        <end position="56"/>
    </location>
</feature>
<dbReference type="PANTHER" id="PTHR37422:SF21">
    <property type="entry name" value="EXOQ-LIKE PROTEIN"/>
    <property type="match status" value="1"/>
</dbReference>
<dbReference type="GO" id="GO:0016020">
    <property type="term" value="C:membrane"/>
    <property type="evidence" value="ECO:0007669"/>
    <property type="project" value="UniProtKB-SubCell"/>
</dbReference>
<reference evidence="7 8" key="1">
    <citation type="submission" date="2020-04" db="EMBL/GenBank/DDBJ databases">
        <title>Sphingobium sp. AR-3-1 isolated from Arctic soil.</title>
        <authorList>
            <person name="Dahal R.H."/>
            <person name="Chaudhary D.K."/>
        </authorList>
    </citation>
    <scope>NUCLEOTIDE SEQUENCE [LARGE SCALE GENOMIC DNA]</scope>
    <source>
        <strain evidence="7 8">AR-3-1</strain>
    </source>
</reference>
<evidence type="ECO:0000256" key="1">
    <source>
        <dbReference type="ARBA" id="ARBA00004141"/>
    </source>
</evidence>
<keyword evidence="3 5" id="KW-1133">Transmembrane helix</keyword>
<feature type="transmembrane region" description="Helical" evidence="5">
    <location>
        <begin position="238"/>
        <end position="258"/>
    </location>
</feature>
<dbReference type="GO" id="GO:0016874">
    <property type="term" value="F:ligase activity"/>
    <property type="evidence" value="ECO:0007669"/>
    <property type="project" value="UniProtKB-KW"/>
</dbReference>
<feature type="transmembrane region" description="Helical" evidence="5">
    <location>
        <begin position="96"/>
        <end position="114"/>
    </location>
</feature>
<comment type="subcellular location">
    <subcellularLocation>
        <location evidence="1">Membrane</location>
        <topology evidence="1">Multi-pass membrane protein</topology>
    </subcellularLocation>
</comment>
<dbReference type="Pfam" id="PF04932">
    <property type="entry name" value="Wzy_C"/>
    <property type="match status" value="1"/>
</dbReference>
<feature type="transmembrane region" description="Helical" evidence="5">
    <location>
        <begin position="329"/>
        <end position="351"/>
    </location>
</feature>
<feature type="transmembrane region" description="Helical" evidence="5">
    <location>
        <begin position="126"/>
        <end position="146"/>
    </location>
</feature>
<dbReference type="RefSeq" id="WP_169575192.1">
    <property type="nucleotide sequence ID" value="NZ_JABBFV010000028.1"/>
</dbReference>
<keyword evidence="7" id="KW-0436">Ligase</keyword>
<feature type="domain" description="O-antigen ligase-related" evidence="6">
    <location>
        <begin position="198"/>
        <end position="342"/>
    </location>
</feature>
<dbReference type="PANTHER" id="PTHR37422">
    <property type="entry name" value="TEICHURONIC ACID BIOSYNTHESIS PROTEIN TUAE"/>
    <property type="match status" value="1"/>
</dbReference>
<feature type="transmembrane region" description="Helical" evidence="5">
    <location>
        <begin position="214"/>
        <end position="231"/>
    </location>
</feature>
<proteinExistence type="predicted"/>
<evidence type="ECO:0000256" key="2">
    <source>
        <dbReference type="ARBA" id="ARBA00022692"/>
    </source>
</evidence>
<protein>
    <submittedName>
        <fullName evidence="7">O-antigen ligase family protein</fullName>
    </submittedName>
</protein>
<gene>
    <name evidence="7" type="ORF">HHL08_22470</name>
</gene>
<evidence type="ECO:0000313" key="7">
    <source>
        <dbReference type="EMBL" id="NML12862.1"/>
    </source>
</evidence>
<comment type="caution">
    <text evidence="7">The sequence shown here is derived from an EMBL/GenBank/DDBJ whole genome shotgun (WGS) entry which is preliminary data.</text>
</comment>
<feature type="transmembrane region" description="Helical" evidence="5">
    <location>
        <begin position="68"/>
        <end position="90"/>
    </location>
</feature>
<dbReference type="InterPro" id="IPR007016">
    <property type="entry name" value="O-antigen_ligase-rel_domated"/>
</dbReference>
<evidence type="ECO:0000256" key="3">
    <source>
        <dbReference type="ARBA" id="ARBA00022989"/>
    </source>
</evidence>
<dbReference type="AlphaFoldDB" id="A0A7X9ZUK4"/>
<dbReference type="EMBL" id="JABBFV010000028">
    <property type="protein sequence ID" value="NML12862.1"/>
    <property type="molecule type" value="Genomic_DNA"/>
</dbReference>
<evidence type="ECO:0000259" key="6">
    <source>
        <dbReference type="Pfam" id="PF04932"/>
    </source>
</evidence>
<evidence type="ECO:0000313" key="8">
    <source>
        <dbReference type="Proteomes" id="UP000519023"/>
    </source>
</evidence>
<dbReference type="Proteomes" id="UP000519023">
    <property type="component" value="Unassembled WGS sequence"/>
</dbReference>
<keyword evidence="4 5" id="KW-0472">Membrane</keyword>
<evidence type="ECO:0000256" key="4">
    <source>
        <dbReference type="ARBA" id="ARBA00023136"/>
    </source>
</evidence>
<name>A0A7X9ZUK4_9SPHN</name>
<evidence type="ECO:0000256" key="5">
    <source>
        <dbReference type="SAM" id="Phobius"/>
    </source>
</evidence>
<feature type="transmembrane region" description="Helical" evidence="5">
    <location>
        <begin position="192"/>
        <end position="208"/>
    </location>
</feature>
<sequence length="446" mass="48537">MAAGFALIGVLLLATVGSSSFEGFEAALESAKGDIVRQLLLGTLFLVLLGVAGPVAMLPGHRRGWLSWLPLPVSIILLLVYCLISVSWAIAPAVSLRRFIFTAMVIWILFRAVAELGYDRTLQLVRWTLIVVLVANYASLLVPGVGLQPDSPGGDPSVVGNWRGLLPHKNLAGAVCAFTILFFLFDRRSVPPYLSVALVAASAIFLYFSQSKTSQGILFVAILTGLVIRPYSTHYRALLGPLLFMTAGLLLLLVPLYIEDASALLNDPEALTGRSQIWPILLTYASEHPLTGAGFGSFWQIGQEGPIWDFTSGWIAQYAGHGHNGYLDMLVTIGAPGLAIVIVALFLWPAMRLLLSHAISKDCRALLLSLLFFCAGHNLTETSLMDRISVVQVFLMLTIALIYVQSQASPGRHHQLRGRSLGLFARSPVRQPVRAPVRRRPVGRPR</sequence>
<accession>A0A7X9ZUK4</accession>
<keyword evidence="8" id="KW-1185">Reference proteome</keyword>
<organism evidence="7 8">
    <name type="scientific">Sphingobium psychrophilum</name>
    <dbReference type="NCBI Taxonomy" id="2728834"/>
    <lineage>
        <taxon>Bacteria</taxon>
        <taxon>Pseudomonadati</taxon>
        <taxon>Pseudomonadota</taxon>
        <taxon>Alphaproteobacteria</taxon>
        <taxon>Sphingomonadales</taxon>
        <taxon>Sphingomonadaceae</taxon>
        <taxon>Sphingobium</taxon>
    </lineage>
</organism>
<keyword evidence="2 5" id="KW-0812">Transmembrane</keyword>
<feature type="transmembrane region" description="Helical" evidence="5">
    <location>
        <begin position="166"/>
        <end position="185"/>
    </location>
</feature>